<dbReference type="PANTHER" id="PTHR43227">
    <property type="entry name" value="BLL4140 PROTEIN"/>
    <property type="match status" value="1"/>
</dbReference>
<evidence type="ECO:0000313" key="8">
    <source>
        <dbReference type="EMBL" id="AUE02364.1"/>
    </source>
</evidence>
<dbReference type="InterPro" id="IPR035906">
    <property type="entry name" value="MetI-like_sf"/>
</dbReference>
<keyword evidence="6 7" id="KW-0472">Membrane</keyword>
<evidence type="ECO:0000256" key="3">
    <source>
        <dbReference type="ARBA" id="ARBA00022475"/>
    </source>
</evidence>
<evidence type="ECO:0000256" key="5">
    <source>
        <dbReference type="ARBA" id="ARBA00022989"/>
    </source>
</evidence>
<evidence type="ECO:0000256" key="7">
    <source>
        <dbReference type="SAM" id="Phobius"/>
    </source>
</evidence>
<evidence type="ECO:0000256" key="2">
    <source>
        <dbReference type="ARBA" id="ARBA00022448"/>
    </source>
</evidence>
<evidence type="ECO:0000256" key="6">
    <source>
        <dbReference type="ARBA" id="ARBA00023136"/>
    </source>
</evidence>
<evidence type="ECO:0000256" key="1">
    <source>
        <dbReference type="ARBA" id="ARBA00004651"/>
    </source>
</evidence>
<keyword evidence="2" id="KW-0813">Transport</keyword>
<name>A0A2K9B4E3_BIFBR</name>
<keyword evidence="3" id="KW-1003">Cell membrane</keyword>
<keyword evidence="5 7" id="KW-1133">Transmembrane helix</keyword>
<organism evidence="8 9">
    <name type="scientific">Bifidobacterium breve</name>
    <dbReference type="NCBI Taxonomy" id="1685"/>
    <lineage>
        <taxon>Bacteria</taxon>
        <taxon>Bacillati</taxon>
        <taxon>Actinomycetota</taxon>
        <taxon>Actinomycetes</taxon>
        <taxon>Bifidobacteriales</taxon>
        <taxon>Bifidobacteriaceae</taxon>
        <taxon>Bifidobacterium</taxon>
    </lineage>
</organism>
<feature type="transmembrane region" description="Helical" evidence="7">
    <location>
        <begin position="84"/>
        <end position="105"/>
    </location>
</feature>
<accession>A0A2K9B4E3</accession>
<keyword evidence="4 7" id="KW-0812">Transmembrane</keyword>
<proteinExistence type="predicted"/>
<reference evidence="8 9" key="1">
    <citation type="submission" date="2017-05" db="EMBL/GenBank/DDBJ databases">
        <title>Comparative genomics and methylome analysis of the gut commensal Bifidobacterium breve.</title>
        <authorList>
            <person name="Bottacini F."/>
            <person name="Morrissey R."/>
            <person name="Roberts R.J."/>
            <person name="James K."/>
            <person name="van Breen J."/>
            <person name="Egan M."/>
            <person name="Lambert J."/>
            <person name="van Limpt K."/>
            <person name="Stanton C."/>
            <person name="Knol J."/>
            <person name="O' Connell Motherway M."/>
            <person name="van Sinderen D."/>
        </authorList>
    </citation>
    <scope>NUCLEOTIDE SEQUENCE [LARGE SCALE GENOMIC DNA]</scope>
    <source>
        <strain evidence="8 9">215W447a</strain>
    </source>
</reference>
<dbReference type="Gene3D" id="1.10.3720.10">
    <property type="entry name" value="MetI-like"/>
    <property type="match status" value="1"/>
</dbReference>
<dbReference type="GO" id="GO:0005886">
    <property type="term" value="C:plasma membrane"/>
    <property type="evidence" value="ECO:0007669"/>
    <property type="project" value="UniProtKB-SubCell"/>
</dbReference>
<feature type="transmembrane region" description="Helical" evidence="7">
    <location>
        <begin position="117"/>
        <end position="137"/>
    </location>
</feature>
<dbReference type="AlphaFoldDB" id="A0A2K9B4E3"/>
<dbReference type="SUPFAM" id="SSF161098">
    <property type="entry name" value="MetI-like"/>
    <property type="match status" value="1"/>
</dbReference>
<comment type="subcellular location">
    <subcellularLocation>
        <location evidence="1">Cell membrane</location>
        <topology evidence="1">Multi-pass membrane protein</topology>
    </subcellularLocation>
</comment>
<feature type="transmembrane region" description="Helical" evidence="7">
    <location>
        <begin position="20"/>
        <end position="46"/>
    </location>
</feature>
<dbReference type="EMBL" id="CP021558">
    <property type="protein sequence ID" value="AUE02364.1"/>
    <property type="molecule type" value="Genomic_DNA"/>
</dbReference>
<dbReference type="InterPro" id="IPR050809">
    <property type="entry name" value="UgpAE/MalFG_permease"/>
</dbReference>
<sequence length="180" mass="20318">MTHAADGDARMPLRKEKQQYVGMLYCLPYVVVFLMGTILPILYALYLSFFKERMVGGSRFVGLKNFVRAVSDAKLWESFGRVSLYFLIQVPLMLALALLAALILDSGRIRHIAIPRMLLFLPYAVPGVIAALMWGYIYGQRNGLIGQFFPNVRSAGAEPAVRRRHAVFHLQYCTVVLYGI</sequence>
<evidence type="ECO:0000256" key="4">
    <source>
        <dbReference type="ARBA" id="ARBA00022692"/>
    </source>
</evidence>
<evidence type="ECO:0000313" key="9">
    <source>
        <dbReference type="Proteomes" id="UP000232491"/>
    </source>
</evidence>
<protein>
    <submittedName>
        <fullName evidence="8">Permease of ABC transporter for sugars</fullName>
    </submittedName>
</protein>
<dbReference type="Proteomes" id="UP000232491">
    <property type="component" value="Chromosome"/>
</dbReference>
<dbReference type="PANTHER" id="PTHR43227:SF8">
    <property type="entry name" value="DIACETYLCHITOBIOSE UPTAKE SYSTEM PERMEASE PROTEIN DASB"/>
    <property type="match status" value="1"/>
</dbReference>
<gene>
    <name evidence="8" type="ORF">BB215W447A_0332</name>
</gene>